<dbReference type="EMBL" id="BAAAHB010000001">
    <property type="protein sequence ID" value="GAA0442769.1"/>
    <property type="molecule type" value="Genomic_DNA"/>
</dbReference>
<dbReference type="Proteomes" id="UP001499895">
    <property type="component" value="Unassembled WGS sequence"/>
</dbReference>
<proteinExistence type="predicted"/>
<organism evidence="1 2">
    <name type="scientific">Streptomyces stramineus</name>
    <dbReference type="NCBI Taxonomy" id="173861"/>
    <lineage>
        <taxon>Bacteria</taxon>
        <taxon>Bacillati</taxon>
        <taxon>Actinomycetota</taxon>
        <taxon>Actinomycetes</taxon>
        <taxon>Kitasatosporales</taxon>
        <taxon>Streptomycetaceae</taxon>
        <taxon>Streptomyces</taxon>
    </lineage>
</organism>
<evidence type="ECO:0000313" key="2">
    <source>
        <dbReference type="Proteomes" id="UP001499895"/>
    </source>
</evidence>
<accession>A0ABN0ZC92</accession>
<protein>
    <submittedName>
        <fullName evidence="1">Uncharacterized protein</fullName>
    </submittedName>
</protein>
<sequence length="152" mass="16616">MPAAYQSRLTMTNRRGVNWPMEDRPWTPGKARERVLAQLREWGYTADEAMVGDLVTTLVGQAVQDTRARISVHMSPKGDQILVVVLSHQSGRPAADEATVRGLAGHRAVVSCGVETSTEGPSLWAVMDLNRPRPSATATRRETLGSALRRAL</sequence>
<evidence type="ECO:0000313" key="1">
    <source>
        <dbReference type="EMBL" id="GAA0442769.1"/>
    </source>
</evidence>
<name>A0ABN0ZC92_9ACTN</name>
<comment type="caution">
    <text evidence="1">The sequence shown here is derived from an EMBL/GenBank/DDBJ whole genome shotgun (WGS) entry which is preliminary data.</text>
</comment>
<gene>
    <name evidence="1" type="ORF">GCM10009544_01900</name>
</gene>
<keyword evidence="2" id="KW-1185">Reference proteome</keyword>
<reference evidence="1 2" key="1">
    <citation type="journal article" date="2019" name="Int. J. Syst. Evol. Microbiol.">
        <title>The Global Catalogue of Microorganisms (GCM) 10K type strain sequencing project: providing services to taxonomists for standard genome sequencing and annotation.</title>
        <authorList>
            <consortium name="The Broad Institute Genomics Platform"/>
            <consortium name="The Broad Institute Genome Sequencing Center for Infectious Disease"/>
            <person name="Wu L."/>
            <person name="Ma J."/>
        </authorList>
    </citation>
    <scope>NUCLEOTIDE SEQUENCE [LARGE SCALE GENOMIC DNA]</scope>
    <source>
        <strain evidence="1 2">JCM 10649</strain>
    </source>
</reference>